<dbReference type="AlphaFoldDB" id="A0A2K3KUJ7"/>
<dbReference type="EMBL" id="ASHM01110649">
    <property type="protein sequence ID" value="PNX69962.1"/>
    <property type="molecule type" value="Genomic_DNA"/>
</dbReference>
<reference evidence="2 3" key="1">
    <citation type="journal article" date="2014" name="Am. J. Bot.">
        <title>Genome assembly and annotation for red clover (Trifolium pratense; Fabaceae).</title>
        <authorList>
            <person name="Istvanek J."/>
            <person name="Jaros M."/>
            <person name="Krenek A."/>
            <person name="Repkova J."/>
        </authorList>
    </citation>
    <scope>NUCLEOTIDE SEQUENCE [LARGE SCALE GENOMIC DNA]</scope>
    <source>
        <strain evidence="3">cv. Tatra</strain>
        <tissue evidence="2">Young leaves</tissue>
    </source>
</reference>
<sequence>MNESRSTFTPEDRTLLKEKLSKEPTIAKSNIMLPPSKPPDANLPASTLLRRAPLPWKPPDTESRVVTPPPPSKLSESFESQIAIVTPPPKPPDDSPPTTVGSPFAETAVVESSSWLKEFADLRKGDQRAISTI</sequence>
<evidence type="ECO:0000256" key="1">
    <source>
        <dbReference type="SAM" id="MobiDB-lite"/>
    </source>
</evidence>
<gene>
    <name evidence="2" type="ORF">L195_g057007</name>
</gene>
<comment type="caution">
    <text evidence="2">The sequence shown here is derived from an EMBL/GenBank/DDBJ whole genome shotgun (WGS) entry which is preliminary data.</text>
</comment>
<feature type="region of interest" description="Disordered" evidence="1">
    <location>
        <begin position="1"/>
        <end position="78"/>
    </location>
</feature>
<feature type="compositionally biased region" description="Basic and acidic residues" evidence="1">
    <location>
        <begin position="10"/>
        <end position="22"/>
    </location>
</feature>
<evidence type="ECO:0000313" key="2">
    <source>
        <dbReference type="EMBL" id="PNX69962.1"/>
    </source>
</evidence>
<reference evidence="2 3" key="2">
    <citation type="journal article" date="2017" name="Front. Plant Sci.">
        <title>Gene Classification and Mining of Molecular Markers Useful in Red Clover (Trifolium pratense) Breeding.</title>
        <authorList>
            <person name="Istvanek J."/>
            <person name="Dluhosova J."/>
            <person name="Dluhos P."/>
            <person name="Patkova L."/>
            <person name="Nedelnik J."/>
            <person name="Repkova J."/>
        </authorList>
    </citation>
    <scope>NUCLEOTIDE SEQUENCE [LARGE SCALE GENOMIC DNA]</scope>
    <source>
        <strain evidence="3">cv. Tatra</strain>
        <tissue evidence="2">Young leaves</tissue>
    </source>
</reference>
<protein>
    <submittedName>
        <fullName evidence="2">Uncharacterized protein</fullName>
    </submittedName>
</protein>
<organism evidence="2 3">
    <name type="scientific">Trifolium pratense</name>
    <name type="common">Red clover</name>
    <dbReference type="NCBI Taxonomy" id="57577"/>
    <lineage>
        <taxon>Eukaryota</taxon>
        <taxon>Viridiplantae</taxon>
        <taxon>Streptophyta</taxon>
        <taxon>Embryophyta</taxon>
        <taxon>Tracheophyta</taxon>
        <taxon>Spermatophyta</taxon>
        <taxon>Magnoliopsida</taxon>
        <taxon>eudicotyledons</taxon>
        <taxon>Gunneridae</taxon>
        <taxon>Pentapetalae</taxon>
        <taxon>rosids</taxon>
        <taxon>fabids</taxon>
        <taxon>Fabales</taxon>
        <taxon>Fabaceae</taxon>
        <taxon>Papilionoideae</taxon>
        <taxon>50 kb inversion clade</taxon>
        <taxon>NPAAA clade</taxon>
        <taxon>Hologalegina</taxon>
        <taxon>IRL clade</taxon>
        <taxon>Trifolieae</taxon>
        <taxon>Trifolium</taxon>
    </lineage>
</organism>
<dbReference type="Proteomes" id="UP000236291">
    <property type="component" value="Unassembled WGS sequence"/>
</dbReference>
<accession>A0A2K3KUJ7</accession>
<proteinExistence type="predicted"/>
<name>A0A2K3KUJ7_TRIPR</name>
<evidence type="ECO:0000313" key="3">
    <source>
        <dbReference type="Proteomes" id="UP000236291"/>
    </source>
</evidence>
<feature type="non-terminal residue" evidence="2">
    <location>
        <position position="133"/>
    </location>
</feature>